<evidence type="ECO:0000256" key="3">
    <source>
        <dbReference type="ARBA" id="ARBA00022452"/>
    </source>
</evidence>
<dbReference type="Gene3D" id="2.40.160.60">
    <property type="entry name" value="Outer membrane protein transport protein (OMPP1/FadL/TodX)"/>
    <property type="match status" value="1"/>
</dbReference>
<feature type="chain" id="PRO_5037249265" evidence="8">
    <location>
        <begin position="25"/>
        <end position="469"/>
    </location>
</feature>
<keyword evidence="5 8" id="KW-0732">Signal</keyword>
<keyword evidence="10" id="KW-1185">Reference proteome</keyword>
<dbReference type="EMBL" id="BMED01000002">
    <property type="protein sequence ID" value="GGC75399.1"/>
    <property type="molecule type" value="Genomic_DNA"/>
</dbReference>
<dbReference type="Proteomes" id="UP000637423">
    <property type="component" value="Unassembled WGS sequence"/>
</dbReference>
<comment type="similarity">
    <text evidence="2">Belongs to the OmpP1/FadL family.</text>
</comment>
<dbReference type="PANTHER" id="PTHR35093">
    <property type="entry name" value="OUTER MEMBRANE PROTEIN NMB0088-RELATED"/>
    <property type="match status" value="1"/>
</dbReference>
<keyword evidence="4" id="KW-0812">Transmembrane</keyword>
<name>A0A916UJM4_9BURK</name>
<dbReference type="GO" id="GO:0015483">
    <property type="term" value="F:long-chain fatty acid transporting porin activity"/>
    <property type="evidence" value="ECO:0007669"/>
    <property type="project" value="TreeGrafter"/>
</dbReference>
<evidence type="ECO:0000256" key="1">
    <source>
        <dbReference type="ARBA" id="ARBA00004571"/>
    </source>
</evidence>
<keyword evidence="7" id="KW-0998">Cell outer membrane</keyword>
<dbReference type="PANTHER" id="PTHR35093:SF8">
    <property type="entry name" value="OUTER MEMBRANE PROTEIN NMB0088-RELATED"/>
    <property type="match status" value="1"/>
</dbReference>
<reference evidence="9" key="2">
    <citation type="submission" date="2020-09" db="EMBL/GenBank/DDBJ databases">
        <authorList>
            <person name="Sun Q."/>
            <person name="Zhou Y."/>
        </authorList>
    </citation>
    <scope>NUCLEOTIDE SEQUENCE</scope>
    <source>
        <strain evidence="9">CGMCC 1.10998</strain>
    </source>
</reference>
<evidence type="ECO:0000256" key="6">
    <source>
        <dbReference type="ARBA" id="ARBA00023136"/>
    </source>
</evidence>
<gene>
    <name evidence="9" type="ORF">GCM10011396_23300</name>
</gene>
<dbReference type="RefSeq" id="WP_188566217.1">
    <property type="nucleotide sequence ID" value="NZ_BMED01000002.1"/>
</dbReference>
<dbReference type="AlphaFoldDB" id="A0A916UJM4"/>
<dbReference type="GO" id="GO:0009279">
    <property type="term" value="C:cell outer membrane"/>
    <property type="evidence" value="ECO:0007669"/>
    <property type="project" value="UniProtKB-SubCell"/>
</dbReference>
<keyword evidence="3" id="KW-1134">Transmembrane beta strand</keyword>
<reference evidence="9" key="1">
    <citation type="journal article" date="2014" name="Int. J. Syst. Evol. Microbiol.">
        <title>Complete genome sequence of Corynebacterium casei LMG S-19264T (=DSM 44701T), isolated from a smear-ripened cheese.</title>
        <authorList>
            <consortium name="US DOE Joint Genome Institute (JGI-PGF)"/>
            <person name="Walter F."/>
            <person name="Albersmeier A."/>
            <person name="Kalinowski J."/>
            <person name="Ruckert C."/>
        </authorList>
    </citation>
    <scope>NUCLEOTIDE SEQUENCE</scope>
    <source>
        <strain evidence="9">CGMCC 1.10998</strain>
    </source>
</reference>
<evidence type="ECO:0000256" key="7">
    <source>
        <dbReference type="ARBA" id="ARBA00023237"/>
    </source>
</evidence>
<keyword evidence="6" id="KW-0472">Membrane</keyword>
<evidence type="ECO:0000256" key="5">
    <source>
        <dbReference type="ARBA" id="ARBA00022729"/>
    </source>
</evidence>
<sequence length="469" mass="50540">MGRKKNKIALHTLLAVAACGVDQAARASGYQFDVQSIRAQGSSNAGTAEASDPSTIFYNPAGLTRLESNQATFGGTAVNPHSTFRFSSATNGSGQPVSSADSGGNYAKQAVIPHGYLSHQINDRLTAGIGLFVPYGSKIGYDDNFAGRYYGSDVDFKSLNINPSLGFKLNARHSIGFGVSAQYLNVKLSKNQDLSPVAFGTCLAGGGDPATCQGAAMAYATQADAKVRVSGTDWGYGFNLGYLFTPSDGTRIGLAYRSFITQKLHGSAQFTIPSNLPGGSVSPLNGGIHTALANSDASMAVTTPESVSLNTYHELDTRWAVMGDITWNRHDRLQAIEIDMPTAQIPDRKVVQETAWRNSWRASVGASFKFDEQWTMRGGYMYDQSPASNSRYALTVLPDANRQMYSLGASYRIDSHNALDLAYSYIKLKQAPINRMDDDYDSRNGTPGVLNGSYHTRVNLIGIGYTHKF</sequence>
<protein>
    <submittedName>
        <fullName evidence="9">Outer membrane protein</fullName>
    </submittedName>
</protein>
<dbReference type="PROSITE" id="PS51257">
    <property type="entry name" value="PROKAR_LIPOPROTEIN"/>
    <property type="match status" value="1"/>
</dbReference>
<organism evidence="9 10">
    <name type="scientific">Undibacterium terreum</name>
    <dbReference type="NCBI Taxonomy" id="1224302"/>
    <lineage>
        <taxon>Bacteria</taxon>
        <taxon>Pseudomonadati</taxon>
        <taxon>Pseudomonadota</taxon>
        <taxon>Betaproteobacteria</taxon>
        <taxon>Burkholderiales</taxon>
        <taxon>Oxalobacteraceae</taxon>
        <taxon>Undibacterium</taxon>
    </lineage>
</organism>
<evidence type="ECO:0000256" key="4">
    <source>
        <dbReference type="ARBA" id="ARBA00022692"/>
    </source>
</evidence>
<feature type="signal peptide" evidence="8">
    <location>
        <begin position="1"/>
        <end position="24"/>
    </location>
</feature>
<evidence type="ECO:0000313" key="10">
    <source>
        <dbReference type="Proteomes" id="UP000637423"/>
    </source>
</evidence>
<accession>A0A916UJM4</accession>
<dbReference type="SUPFAM" id="SSF56935">
    <property type="entry name" value="Porins"/>
    <property type="match status" value="1"/>
</dbReference>
<evidence type="ECO:0000256" key="2">
    <source>
        <dbReference type="ARBA" id="ARBA00008163"/>
    </source>
</evidence>
<evidence type="ECO:0000313" key="9">
    <source>
        <dbReference type="EMBL" id="GGC75399.1"/>
    </source>
</evidence>
<dbReference type="InterPro" id="IPR005017">
    <property type="entry name" value="OMPP1/FadL/TodX"/>
</dbReference>
<proteinExistence type="inferred from homology"/>
<comment type="subcellular location">
    <subcellularLocation>
        <location evidence="1">Cell outer membrane</location>
        <topology evidence="1">Multi-pass membrane protein</topology>
    </subcellularLocation>
</comment>
<dbReference type="Pfam" id="PF03349">
    <property type="entry name" value="Toluene_X"/>
    <property type="match status" value="1"/>
</dbReference>
<evidence type="ECO:0000256" key="8">
    <source>
        <dbReference type="SAM" id="SignalP"/>
    </source>
</evidence>
<comment type="caution">
    <text evidence="9">The sequence shown here is derived from an EMBL/GenBank/DDBJ whole genome shotgun (WGS) entry which is preliminary data.</text>
</comment>